<dbReference type="SMART" id="SM00240">
    <property type="entry name" value="FHA"/>
    <property type="match status" value="1"/>
</dbReference>
<dbReference type="AlphaFoldDB" id="A0A7W8YC47"/>
<dbReference type="Proteomes" id="UP000523863">
    <property type="component" value="Unassembled WGS sequence"/>
</dbReference>
<dbReference type="Pfam" id="PF16697">
    <property type="entry name" value="Yop-YscD_cpl"/>
    <property type="match status" value="1"/>
</dbReference>
<proteinExistence type="predicted"/>
<dbReference type="PANTHER" id="PTHR23308">
    <property type="entry name" value="NUCLEAR INHIBITOR OF PROTEIN PHOSPHATASE-1"/>
    <property type="match status" value="1"/>
</dbReference>
<feature type="transmembrane region" description="Helical" evidence="2">
    <location>
        <begin position="6"/>
        <end position="28"/>
    </location>
</feature>
<keyword evidence="2" id="KW-0472">Membrane</keyword>
<dbReference type="InterPro" id="IPR000253">
    <property type="entry name" value="FHA_dom"/>
</dbReference>
<protein>
    <recommendedName>
        <fullName evidence="3">FHA domain-containing protein</fullName>
    </recommendedName>
</protein>
<evidence type="ECO:0000259" key="3">
    <source>
        <dbReference type="PROSITE" id="PS50006"/>
    </source>
</evidence>
<comment type="caution">
    <text evidence="4">The sequence shown here is derived from an EMBL/GenBank/DDBJ whole genome shotgun (WGS) entry which is preliminary data.</text>
</comment>
<sequence>MSELALLALRLGFLLLLWIFIFTIIGSMRRDLVIGRRNKVRQATAAEVGSPNTRSVPMGRSAAVGAGASGFQNDAAAPAVADSAGSAGVAPGAPAPVRTPRAAPKTLAIVEGPLKGREFPLAASPLLLGRAQEASVVLDDDYASGRHARLYPQGSHWFLEDLGSTNGTFVGDERLSRAQSIDPGQRIRIGKTVMELRP</sequence>
<keyword evidence="5" id="KW-1185">Reference proteome</keyword>
<keyword evidence="2" id="KW-0812">Transmembrane</keyword>
<dbReference type="SUPFAM" id="SSF49879">
    <property type="entry name" value="SMAD/FHA domain"/>
    <property type="match status" value="1"/>
</dbReference>
<dbReference type="InterPro" id="IPR050923">
    <property type="entry name" value="Cell_Proc_Reg/RNA_Proc"/>
</dbReference>
<evidence type="ECO:0000313" key="5">
    <source>
        <dbReference type="Proteomes" id="UP000523863"/>
    </source>
</evidence>
<dbReference type="RefSeq" id="WP_183643126.1">
    <property type="nucleotide sequence ID" value="NZ_JACHBL010000001.1"/>
</dbReference>
<organism evidence="4 5">
    <name type="scientific">Neomicrococcus lactis</name>
    <dbReference type="NCBI Taxonomy" id="732241"/>
    <lineage>
        <taxon>Bacteria</taxon>
        <taxon>Bacillati</taxon>
        <taxon>Actinomycetota</taxon>
        <taxon>Actinomycetes</taxon>
        <taxon>Micrococcales</taxon>
        <taxon>Micrococcaceae</taxon>
        <taxon>Neomicrococcus</taxon>
    </lineage>
</organism>
<accession>A0A7W8YC47</accession>
<reference evidence="4 5" key="1">
    <citation type="submission" date="2020-08" db="EMBL/GenBank/DDBJ databases">
        <title>Sequencing the genomes of 1000 actinobacteria strains.</title>
        <authorList>
            <person name="Klenk H.-P."/>
        </authorList>
    </citation>
    <scope>NUCLEOTIDE SEQUENCE [LARGE SCALE GENOMIC DNA]</scope>
    <source>
        <strain evidence="4 5">DSM 23694</strain>
    </source>
</reference>
<keyword evidence="2" id="KW-1133">Transmembrane helix</keyword>
<dbReference type="InterPro" id="IPR008984">
    <property type="entry name" value="SMAD_FHA_dom_sf"/>
</dbReference>
<evidence type="ECO:0000256" key="2">
    <source>
        <dbReference type="SAM" id="Phobius"/>
    </source>
</evidence>
<dbReference type="PROSITE" id="PS50006">
    <property type="entry name" value="FHA_DOMAIN"/>
    <property type="match status" value="1"/>
</dbReference>
<dbReference type="EMBL" id="JACHBL010000001">
    <property type="protein sequence ID" value="MBB5598838.1"/>
    <property type="molecule type" value="Genomic_DNA"/>
</dbReference>
<dbReference type="InterPro" id="IPR032030">
    <property type="entry name" value="YscD_cytoplasmic_dom"/>
</dbReference>
<feature type="domain" description="FHA" evidence="3">
    <location>
        <begin position="126"/>
        <end position="175"/>
    </location>
</feature>
<keyword evidence="1" id="KW-0597">Phosphoprotein</keyword>
<evidence type="ECO:0000256" key="1">
    <source>
        <dbReference type="ARBA" id="ARBA00022553"/>
    </source>
</evidence>
<dbReference type="Gene3D" id="2.60.200.20">
    <property type="match status" value="1"/>
</dbReference>
<evidence type="ECO:0000313" key="4">
    <source>
        <dbReference type="EMBL" id="MBB5598838.1"/>
    </source>
</evidence>
<gene>
    <name evidence="4" type="ORF">BKA12_001918</name>
</gene>
<name>A0A7W8YC47_9MICC</name>